<evidence type="ECO:0000313" key="3">
    <source>
        <dbReference type="Proteomes" id="UP000259030"/>
    </source>
</evidence>
<dbReference type="SUPFAM" id="SSF46955">
    <property type="entry name" value="Putative DNA-binding domain"/>
    <property type="match status" value="1"/>
</dbReference>
<reference evidence="2 3" key="1">
    <citation type="submission" date="2017-05" db="EMBL/GenBank/DDBJ databases">
        <title>The complete genome sequence of Deinococcus ficus isolated from the rhizosphere of the Ficus religiosa L. in Taiwan.</title>
        <authorList>
            <person name="Wu K.-M."/>
            <person name="Liao T.-L."/>
            <person name="Liu Y.-M."/>
            <person name="Young C.-C."/>
            <person name="Tsai S.-F."/>
        </authorList>
    </citation>
    <scope>NUCLEOTIDE SEQUENCE [LARGE SCALE GENOMIC DNA]</scope>
    <source>
        <strain evidence="2 3">CC-FR2-10</strain>
        <plasmid evidence="3">pdfi1</plasmid>
    </source>
</reference>
<sequence length="197" mass="21997">MSVLTLRRDWTGTLDDLVDAANQFLPDILPTGKAGRTKDDVNARLVRHYTTERLLDEPLKQGREARYTRRHLLQLLTLRRLMADGFSASTLQDTLQSRTDDDLEALLAGQTQLAVQPGNPALDYLAQLRRPAAAAPAPAAPSPAPAASTPVQYTRLPLAPGLDVHVRTDFRLPRSRLEQERLAQLFLDALDHLRRPR</sequence>
<dbReference type="Pfam" id="PF13411">
    <property type="entry name" value="MerR_1"/>
    <property type="match status" value="1"/>
</dbReference>
<geneLocation type="plasmid" evidence="3">
    <name>pdfi1</name>
</geneLocation>
<dbReference type="KEGG" id="dfc:DFI_15460"/>
<dbReference type="GO" id="GO:0003677">
    <property type="term" value="F:DNA binding"/>
    <property type="evidence" value="ECO:0007669"/>
    <property type="project" value="InterPro"/>
</dbReference>
<keyword evidence="2" id="KW-0614">Plasmid</keyword>
<dbReference type="EMBL" id="CP021082">
    <property type="protein sequence ID" value="ASN82572.1"/>
    <property type="molecule type" value="Genomic_DNA"/>
</dbReference>
<gene>
    <name evidence="2" type="ORF">DFI_15460</name>
</gene>
<evidence type="ECO:0000313" key="2">
    <source>
        <dbReference type="EMBL" id="ASN82572.1"/>
    </source>
</evidence>
<dbReference type="GO" id="GO:0006355">
    <property type="term" value="P:regulation of DNA-templated transcription"/>
    <property type="evidence" value="ECO:0007669"/>
    <property type="project" value="InterPro"/>
</dbReference>
<dbReference type="InterPro" id="IPR000551">
    <property type="entry name" value="MerR-type_HTH_dom"/>
</dbReference>
<protein>
    <recommendedName>
        <fullName evidence="1">HTH merR-type domain-containing protein</fullName>
    </recommendedName>
</protein>
<dbReference type="STRING" id="317577.GCA_000419625_03110"/>
<dbReference type="Proteomes" id="UP000259030">
    <property type="component" value="Plasmid pDFI1"/>
</dbReference>
<proteinExistence type="predicted"/>
<accession>A0A221T0Z7</accession>
<keyword evidence="3" id="KW-1185">Reference proteome</keyword>
<organism evidence="2 3">
    <name type="scientific">Deinococcus ficus</name>
    <dbReference type="NCBI Taxonomy" id="317577"/>
    <lineage>
        <taxon>Bacteria</taxon>
        <taxon>Thermotogati</taxon>
        <taxon>Deinococcota</taxon>
        <taxon>Deinococci</taxon>
        <taxon>Deinococcales</taxon>
        <taxon>Deinococcaceae</taxon>
        <taxon>Deinococcus</taxon>
    </lineage>
</organism>
<name>A0A221T0Z7_9DEIO</name>
<feature type="domain" description="HTH merR-type" evidence="1">
    <location>
        <begin position="41"/>
        <end position="97"/>
    </location>
</feature>
<dbReference type="Gene3D" id="1.10.1660.10">
    <property type="match status" value="1"/>
</dbReference>
<dbReference type="InterPro" id="IPR009061">
    <property type="entry name" value="DNA-bd_dom_put_sf"/>
</dbReference>
<evidence type="ECO:0000259" key="1">
    <source>
        <dbReference type="Pfam" id="PF13411"/>
    </source>
</evidence>
<dbReference type="AlphaFoldDB" id="A0A221T0Z7"/>
<dbReference type="RefSeq" id="WP_027463698.1">
    <property type="nucleotide sequence ID" value="NZ_CP021082.1"/>
</dbReference>